<dbReference type="SUPFAM" id="SSF48576">
    <property type="entry name" value="Terpenoid synthases"/>
    <property type="match status" value="1"/>
</dbReference>
<keyword evidence="8" id="KW-1185">Reference proteome</keyword>
<reference evidence="8" key="1">
    <citation type="submission" date="2023-01" db="EMBL/GenBank/DDBJ databases">
        <title>Key to firefly adult light organ development and bioluminescence: homeobox transcription factors regulate luciferase expression and transportation to peroxisome.</title>
        <authorList>
            <person name="Fu X."/>
        </authorList>
    </citation>
    <scope>NUCLEOTIDE SEQUENCE [LARGE SCALE GENOMIC DNA]</scope>
</reference>
<dbReference type="GO" id="GO:0042811">
    <property type="term" value="P:pheromone biosynthetic process"/>
    <property type="evidence" value="ECO:0007669"/>
    <property type="project" value="UniProtKB-ARBA"/>
</dbReference>
<dbReference type="PANTHER" id="PTHR11525">
    <property type="entry name" value="FARNESYL-PYROPHOSPHATE SYNTHETASE"/>
    <property type="match status" value="1"/>
</dbReference>
<evidence type="ECO:0000256" key="5">
    <source>
        <dbReference type="ARBA" id="ARBA00033740"/>
    </source>
</evidence>
<dbReference type="GO" id="GO:0004337">
    <property type="term" value="F:(2E,6E)-farnesyl diphosphate synthase activity"/>
    <property type="evidence" value="ECO:0007669"/>
    <property type="project" value="TreeGrafter"/>
</dbReference>
<comment type="similarity">
    <text evidence="6">Belongs to the FPP/GGPP synthase family.</text>
</comment>
<evidence type="ECO:0000313" key="8">
    <source>
        <dbReference type="Proteomes" id="UP001353858"/>
    </source>
</evidence>
<sequence>MIRNLIVRTLIPSKNINSIFQLKHLSHFNQKSVLLKRKDSKHPRQGFESLYPSILTFLSESKDFQPVYERFLRSVEYNIFNRDYYNCFPAIDIYARLVPDQKHTDDMVRLVHTLDWILELLSTACVMIDDELDLSQSRYYKKCWYTIPEIGTTSQIDTKMLEMAAYILLKKNFSDMPCYKPILDRLTYTYYITCMGQASDIYAGEEYNKNRNLSDHNLKTFNKTVYYKAYFVACRLTQYVVMDFLNYNYSTYSGIIDRFFINQSQWQQIQNDVWDFCAKGKYRAGDKTDIVKGKLTWLILTAQQYVNPTQLKLLQDHYGKDNKESYEIVQNIYFDIDIIKKYMDFKSYKINVMAADIETIPNQDVRDSLYHIIDVTDKRDAVVISNTYAPRNDINVHSMG</sequence>
<dbReference type="Gene3D" id="1.10.600.10">
    <property type="entry name" value="Farnesyl Diphosphate Synthase"/>
    <property type="match status" value="1"/>
</dbReference>
<dbReference type="InterPro" id="IPR008949">
    <property type="entry name" value="Isoprenoid_synthase_dom_sf"/>
</dbReference>
<dbReference type="GO" id="GO:0045337">
    <property type="term" value="P:farnesyl diphosphate biosynthetic process"/>
    <property type="evidence" value="ECO:0007669"/>
    <property type="project" value="TreeGrafter"/>
</dbReference>
<comment type="pathway">
    <text evidence="5">Pheromone biosynthesis.</text>
</comment>
<evidence type="ECO:0008006" key="9">
    <source>
        <dbReference type="Google" id="ProtNLM"/>
    </source>
</evidence>
<evidence type="ECO:0000256" key="1">
    <source>
        <dbReference type="ARBA" id="ARBA00001946"/>
    </source>
</evidence>
<comment type="caution">
    <text evidence="7">The sequence shown here is derived from an EMBL/GenBank/DDBJ whole genome shotgun (WGS) entry which is preliminary data.</text>
</comment>
<evidence type="ECO:0000256" key="2">
    <source>
        <dbReference type="ARBA" id="ARBA00022679"/>
    </source>
</evidence>
<proteinExistence type="inferred from homology"/>
<dbReference type="EMBL" id="JARPUR010000002">
    <property type="protein sequence ID" value="KAK4881938.1"/>
    <property type="molecule type" value="Genomic_DNA"/>
</dbReference>
<dbReference type="AlphaFoldDB" id="A0AAN7SPT4"/>
<dbReference type="GO" id="GO:0005737">
    <property type="term" value="C:cytoplasm"/>
    <property type="evidence" value="ECO:0007669"/>
    <property type="project" value="TreeGrafter"/>
</dbReference>
<gene>
    <name evidence="7" type="ORF">RN001_005257</name>
</gene>
<keyword evidence="3" id="KW-0479">Metal-binding</keyword>
<evidence type="ECO:0000256" key="6">
    <source>
        <dbReference type="RuleBase" id="RU004466"/>
    </source>
</evidence>
<dbReference type="GO" id="GO:0004161">
    <property type="term" value="F:dimethylallyltranstransferase activity"/>
    <property type="evidence" value="ECO:0007669"/>
    <property type="project" value="TreeGrafter"/>
</dbReference>
<dbReference type="Pfam" id="PF00348">
    <property type="entry name" value="polyprenyl_synt"/>
    <property type="match status" value="1"/>
</dbReference>
<dbReference type="GO" id="GO:0046872">
    <property type="term" value="F:metal ion binding"/>
    <property type="evidence" value="ECO:0007669"/>
    <property type="project" value="UniProtKB-KW"/>
</dbReference>
<dbReference type="InterPro" id="IPR039702">
    <property type="entry name" value="FPS1-like"/>
</dbReference>
<comment type="cofactor">
    <cofactor evidence="1">
        <name>Mg(2+)</name>
        <dbReference type="ChEBI" id="CHEBI:18420"/>
    </cofactor>
</comment>
<evidence type="ECO:0000256" key="4">
    <source>
        <dbReference type="ARBA" id="ARBA00022842"/>
    </source>
</evidence>
<evidence type="ECO:0000256" key="3">
    <source>
        <dbReference type="ARBA" id="ARBA00022723"/>
    </source>
</evidence>
<accession>A0AAN7SPT4</accession>
<keyword evidence="2 6" id="KW-0808">Transferase</keyword>
<dbReference type="PANTHER" id="PTHR11525:SF0">
    <property type="entry name" value="FARNESYL PYROPHOSPHATE SYNTHASE"/>
    <property type="match status" value="1"/>
</dbReference>
<evidence type="ECO:0000313" key="7">
    <source>
        <dbReference type="EMBL" id="KAK4881938.1"/>
    </source>
</evidence>
<protein>
    <recommendedName>
        <fullName evidence="9">Terpene synthase</fullName>
    </recommendedName>
</protein>
<keyword evidence="4" id="KW-0460">Magnesium</keyword>
<dbReference type="InterPro" id="IPR000092">
    <property type="entry name" value="Polyprenyl_synt"/>
</dbReference>
<organism evidence="7 8">
    <name type="scientific">Aquatica leii</name>
    <dbReference type="NCBI Taxonomy" id="1421715"/>
    <lineage>
        <taxon>Eukaryota</taxon>
        <taxon>Metazoa</taxon>
        <taxon>Ecdysozoa</taxon>
        <taxon>Arthropoda</taxon>
        <taxon>Hexapoda</taxon>
        <taxon>Insecta</taxon>
        <taxon>Pterygota</taxon>
        <taxon>Neoptera</taxon>
        <taxon>Endopterygota</taxon>
        <taxon>Coleoptera</taxon>
        <taxon>Polyphaga</taxon>
        <taxon>Elateriformia</taxon>
        <taxon>Elateroidea</taxon>
        <taxon>Lampyridae</taxon>
        <taxon>Luciolinae</taxon>
        <taxon>Aquatica</taxon>
    </lineage>
</organism>
<name>A0AAN7SPT4_9COLE</name>
<dbReference type="Proteomes" id="UP001353858">
    <property type="component" value="Unassembled WGS sequence"/>
</dbReference>